<protein>
    <recommendedName>
        <fullName evidence="4">K Homology domain-containing protein</fullName>
    </recommendedName>
</protein>
<dbReference type="InterPro" id="IPR004088">
    <property type="entry name" value="KH_dom_type_1"/>
</dbReference>
<feature type="compositionally biased region" description="Polar residues" evidence="3">
    <location>
        <begin position="335"/>
        <end position="361"/>
    </location>
</feature>
<keyword evidence="2" id="KW-0694">RNA-binding</keyword>
<comment type="caution">
    <text evidence="5">The sequence shown here is derived from an EMBL/GenBank/DDBJ whole genome shotgun (WGS) entry which is preliminary data.</text>
</comment>
<gene>
    <name evidence="5" type="ORF">Syun_005270</name>
</gene>
<feature type="compositionally biased region" description="Polar residues" evidence="3">
    <location>
        <begin position="370"/>
        <end position="401"/>
    </location>
</feature>
<feature type="compositionally biased region" description="Pro residues" evidence="3">
    <location>
        <begin position="567"/>
        <end position="578"/>
    </location>
</feature>
<name>A0AAP0L4G9_9MAGN</name>
<dbReference type="InterPro" id="IPR004087">
    <property type="entry name" value="KH_dom"/>
</dbReference>
<feature type="compositionally biased region" description="Low complexity" evidence="3">
    <location>
        <begin position="322"/>
        <end position="333"/>
    </location>
</feature>
<feature type="compositionally biased region" description="Low complexity" evidence="3">
    <location>
        <begin position="306"/>
        <end position="315"/>
    </location>
</feature>
<proteinExistence type="predicted"/>
<reference evidence="5 6" key="1">
    <citation type="submission" date="2024-01" db="EMBL/GenBank/DDBJ databases">
        <title>Genome assemblies of Stephania.</title>
        <authorList>
            <person name="Yang L."/>
        </authorList>
    </citation>
    <scope>NUCLEOTIDE SEQUENCE [LARGE SCALE GENOMIC DNA]</scope>
    <source>
        <strain evidence="5">YNDBR</strain>
        <tissue evidence="5">Leaf</tissue>
    </source>
</reference>
<dbReference type="AlphaFoldDB" id="A0AAP0L4G9"/>
<keyword evidence="6" id="KW-1185">Reference proteome</keyword>
<dbReference type="Proteomes" id="UP001420932">
    <property type="component" value="Unassembled WGS sequence"/>
</dbReference>
<evidence type="ECO:0000313" key="6">
    <source>
        <dbReference type="Proteomes" id="UP001420932"/>
    </source>
</evidence>
<dbReference type="Gene3D" id="3.30.1370.10">
    <property type="entry name" value="K Homology domain, type 1"/>
    <property type="match status" value="2"/>
</dbReference>
<dbReference type="SUPFAM" id="SSF54791">
    <property type="entry name" value="Eukaryotic type KH-domain (KH-domain type I)"/>
    <property type="match status" value="2"/>
</dbReference>
<feature type="compositionally biased region" description="Polar residues" evidence="3">
    <location>
        <begin position="418"/>
        <end position="438"/>
    </location>
</feature>
<feature type="domain" description="K Homology" evidence="4">
    <location>
        <begin position="106"/>
        <end position="179"/>
    </location>
</feature>
<organism evidence="5 6">
    <name type="scientific">Stephania yunnanensis</name>
    <dbReference type="NCBI Taxonomy" id="152371"/>
    <lineage>
        <taxon>Eukaryota</taxon>
        <taxon>Viridiplantae</taxon>
        <taxon>Streptophyta</taxon>
        <taxon>Embryophyta</taxon>
        <taxon>Tracheophyta</taxon>
        <taxon>Spermatophyta</taxon>
        <taxon>Magnoliopsida</taxon>
        <taxon>Ranunculales</taxon>
        <taxon>Menispermaceae</taxon>
        <taxon>Menispermoideae</taxon>
        <taxon>Cissampelideae</taxon>
        <taxon>Stephania</taxon>
    </lineage>
</organism>
<dbReference type="CDD" id="cd00105">
    <property type="entry name" value="KH-I"/>
    <property type="match status" value="1"/>
</dbReference>
<feature type="domain" description="K Homology" evidence="4">
    <location>
        <begin position="203"/>
        <end position="277"/>
    </location>
</feature>
<feature type="compositionally biased region" description="Basic and acidic residues" evidence="3">
    <location>
        <begin position="49"/>
        <end position="63"/>
    </location>
</feature>
<feature type="compositionally biased region" description="Low complexity" evidence="3">
    <location>
        <begin position="445"/>
        <end position="471"/>
    </location>
</feature>
<dbReference type="InterPro" id="IPR036612">
    <property type="entry name" value="KH_dom_type_1_sf"/>
</dbReference>
<dbReference type="Pfam" id="PF00013">
    <property type="entry name" value="KH_1"/>
    <property type="match status" value="2"/>
</dbReference>
<feature type="compositionally biased region" description="Polar residues" evidence="3">
    <location>
        <begin position="551"/>
        <end position="564"/>
    </location>
</feature>
<evidence type="ECO:0000256" key="1">
    <source>
        <dbReference type="ARBA" id="ARBA00022737"/>
    </source>
</evidence>
<feature type="region of interest" description="Disordered" evidence="3">
    <location>
        <begin position="48"/>
        <end position="80"/>
    </location>
</feature>
<dbReference type="EMBL" id="JBBNAF010000002">
    <property type="protein sequence ID" value="KAK9164368.1"/>
    <property type="molecule type" value="Genomic_DNA"/>
</dbReference>
<sequence>MGGGGGAEGGEEEAQTRPDTDNNNTSKRKLDDIQLAKQKAQEIVARLVNDAESKRPRLDDAPHDSFSSQPPQFPDGTAKLSSEGAVKPLGGSVSFASHPVVYYSSQGSSKKIEIPNGKVGVIIGRAGETIKQLQLQSGAKIQVTKDSEADFYSQTRDVELTGTPEQISRAEELIKTVIAEQTDAGGSGSTAARGFNPVAHGPGAEQIVMKVPNNKVAVIIGKGGENIKNMQARTGAHIQIIPLHLPPGDTSTERNVYVSGTSEQIEMAKQLITEAISENRFRNPSMQQGYHPPSNWGPPGQPPQQPGYGYTQTGAYPPPPSSYYGSYPQQPSGWEQANPSYGQTQQTPGYNYYGQTNESGTGQAGVNYGYGQTPQATSTNYDQGYNQQPQSYGHDASSQGAQHDPQKSYQAPGYGQPAVSSQADGNNYSQPYGAQASTQPPPTYQASYSQPTSAPAAPYSSSQGYAGAYPSQPSYDQTSYVQPGYGGQPPAQAPPPMSQPPVYGQGGYPPQQAPAQSGYPPTSAPYYGQMAPQAPTQPTMYVQPLAYGAESSGNGTTAAPSNVTPAAPEPVHPPNSAN</sequence>
<evidence type="ECO:0000313" key="5">
    <source>
        <dbReference type="EMBL" id="KAK9164368.1"/>
    </source>
</evidence>
<feature type="compositionally biased region" description="Low complexity" evidence="3">
    <location>
        <begin position="500"/>
        <end position="521"/>
    </location>
</feature>
<feature type="compositionally biased region" description="Pro residues" evidence="3">
    <location>
        <begin position="295"/>
        <end position="305"/>
    </location>
</feature>
<dbReference type="SMART" id="SM00322">
    <property type="entry name" value="KH"/>
    <property type="match status" value="2"/>
</dbReference>
<feature type="region of interest" description="Disordered" evidence="3">
    <location>
        <begin position="283"/>
        <end position="578"/>
    </location>
</feature>
<evidence type="ECO:0000256" key="3">
    <source>
        <dbReference type="SAM" id="MobiDB-lite"/>
    </source>
</evidence>
<keyword evidence="1" id="KW-0677">Repeat</keyword>
<dbReference type="GO" id="GO:0003723">
    <property type="term" value="F:RNA binding"/>
    <property type="evidence" value="ECO:0007669"/>
    <property type="project" value="UniProtKB-UniRule"/>
</dbReference>
<evidence type="ECO:0000259" key="4">
    <source>
        <dbReference type="SMART" id="SM00322"/>
    </source>
</evidence>
<dbReference type="PANTHER" id="PTHR10288">
    <property type="entry name" value="KH DOMAIN CONTAINING RNA BINDING PROTEIN"/>
    <property type="match status" value="1"/>
</dbReference>
<feature type="region of interest" description="Disordered" evidence="3">
    <location>
        <begin position="1"/>
        <end position="33"/>
    </location>
</feature>
<accession>A0AAP0L4G9</accession>
<evidence type="ECO:0000256" key="2">
    <source>
        <dbReference type="PROSITE-ProRule" id="PRU00117"/>
    </source>
</evidence>
<dbReference type="PROSITE" id="PS50084">
    <property type="entry name" value="KH_TYPE_1"/>
    <property type="match status" value="2"/>
</dbReference>